<dbReference type="GO" id="GO:0006355">
    <property type="term" value="P:regulation of DNA-templated transcription"/>
    <property type="evidence" value="ECO:0007669"/>
    <property type="project" value="InterPro"/>
</dbReference>
<dbReference type="PANTHER" id="PTHR44688">
    <property type="entry name" value="DNA-BINDING TRANSCRIPTIONAL ACTIVATOR DEVR_DOSR"/>
    <property type="match status" value="1"/>
</dbReference>
<name>A0A5S9PQ19_MYCVN</name>
<evidence type="ECO:0000256" key="3">
    <source>
        <dbReference type="ARBA" id="ARBA00023163"/>
    </source>
</evidence>
<dbReference type="CDD" id="cd06170">
    <property type="entry name" value="LuxR_C_like"/>
    <property type="match status" value="1"/>
</dbReference>
<dbReference type="SMART" id="SM00421">
    <property type="entry name" value="HTH_LUXR"/>
    <property type="match status" value="1"/>
</dbReference>
<gene>
    <name evidence="5" type="primary">nreC</name>
    <name evidence="5" type="ORF">AELLOGFF_03619</name>
</gene>
<feature type="domain" description="HTH luxR-type" evidence="4">
    <location>
        <begin position="473"/>
        <end position="538"/>
    </location>
</feature>
<keyword evidence="2" id="KW-0238">DNA-binding</keyword>
<evidence type="ECO:0000259" key="4">
    <source>
        <dbReference type="PROSITE" id="PS50043"/>
    </source>
</evidence>
<keyword evidence="6" id="KW-1185">Reference proteome</keyword>
<keyword evidence="3" id="KW-0804">Transcription</keyword>
<dbReference type="GO" id="GO:0003677">
    <property type="term" value="F:DNA binding"/>
    <property type="evidence" value="ECO:0007669"/>
    <property type="project" value="UniProtKB-KW"/>
</dbReference>
<reference evidence="5 6" key="1">
    <citation type="submission" date="2019-11" db="EMBL/GenBank/DDBJ databases">
        <authorList>
            <person name="Holert J."/>
        </authorList>
    </citation>
    <scope>NUCLEOTIDE SEQUENCE [LARGE SCALE GENOMIC DNA]</scope>
    <source>
        <strain evidence="5">BC8_1</strain>
    </source>
</reference>
<dbReference type="InterPro" id="IPR011990">
    <property type="entry name" value="TPR-like_helical_dom_sf"/>
</dbReference>
<sequence>MNAGPFADYEPVAAGREALGQANWADARARFEEAAARGDTPEAWEGLSRAAWWQGDQDTVFVARERAYRCYQQAGDRCGAARMAMWLASDHLDFRGDDAVATAWLRRAQALAADLPPCAEQGYNLLLAADIALLSASDPATAVQKANEAVDLARRIPDVGVEVVGLAIKGSALVALGAVDEGLRCLDECATLAVAEDFSEMAAPGWALCHTVSVCANVGDFGRAAQWCRALHKWSAAWQARHFFGVCRTAYGDVLATRGDWRTAEQELVSAMEDLRVTRPALAAPTAVRLGRLRASQGDLPQARALFESALPAPPALLALGELNLAAGDASAAADAADRVLRNLGDASILDRFPALELRARACAAAGDPAAAIALVDQIDCLAAQLGTPYMRARSRHVRADVLAAAGDHDGARRAAEDAADLYTASSAPYDAACVRIVLSAALEALGHHARAEEETRAAHQAFALLRAPRDGDRLDAEGLSEREVEILRLVSQGLGDGQIAERLFLSPHTVHRHVANIRTKLRTPSRAAAVSYATRHGLLD</sequence>
<proteinExistence type="predicted"/>
<dbReference type="PROSITE" id="PS50043">
    <property type="entry name" value="HTH_LUXR_2"/>
    <property type="match status" value="1"/>
</dbReference>
<dbReference type="PANTHER" id="PTHR44688:SF16">
    <property type="entry name" value="DNA-BINDING TRANSCRIPTIONAL ACTIVATOR DEVR_DOSR"/>
    <property type="match status" value="1"/>
</dbReference>
<dbReference type="Gene3D" id="1.25.40.10">
    <property type="entry name" value="Tetratricopeptide repeat domain"/>
    <property type="match status" value="2"/>
</dbReference>
<dbReference type="PRINTS" id="PR00038">
    <property type="entry name" value="HTHLUXR"/>
</dbReference>
<dbReference type="OrthoDB" id="27092at2"/>
<organism evidence="5 6">
    <name type="scientific">Mycolicibacterium vanbaalenii</name>
    <name type="common">Mycobacterium vanbaalenii</name>
    <dbReference type="NCBI Taxonomy" id="110539"/>
    <lineage>
        <taxon>Bacteria</taxon>
        <taxon>Bacillati</taxon>
        <taxon>Actinomycetota</taxon>
        <taxon>Actinomycetes</taxon>
        <taxon>Mycobacteriales</taxon>
        <taxon>Mycobacteriaceae</taxon>
        <taxon>Mycolicibacterium</taxon>
    </lineage>
</organism>
<dbReference type="Pfam" id="PF00196">
    <property type="entry name" value="GerE"/>
    <property type="match status" value="1"/>
</dbReference>
<dbReference type="InterPro" id="IPR000792">
    <property type="entry name" value="Tscrpt_reg_LuxR_C"/>
</dbReference>
<evidence type="ECO:0000313" key="6">
    <source>
        <dbReference type="Proteomes" id="UP000430146"/>
    </source>
</evidence>
<dbReference type="EMBL" id="CACSIP010000010">
    <property type="protein sequence ID" value="CAA0106061.1"/>
    <property type="molecule type" value="Genomic_DNA"/>
</dbReference>
<dbReference type="Proteomes" id="UP000430146">
    <property type="component" value="Unassembled WGS sequence"/>
</dbReference>
<keyword evidence="1" id="KW-0805">Transcription regulation</keyword>
<evidence type="ECO:0000256" key="2">
    <source>
        <dbReference type="ARBA" id="ARBA00023125"/>
    </source>
</evidence>
<dbReference type="InterPro" id="IPR016032">
    <property type="entry name" value="Sig_transdc_resp-reg_C-effctor"/>
</dbReference>
<dbReference type="SUPFAM" id="SSF48452">
    <property type="entry name" value="TPR-like"/>
    <property type="match status" value="3"/>
</dbReference>
<dbReference type="Gene3D" id="1.10.10.10">
    <property type="entry name" value="Winged helix-like DNA-binding domain superfamily/Winged helix DNA-binding domain"/>
    <property type="match status" value="1"/>
</dbReference>
<accession>A0A5S9PQ19</accession>
<dbReference type="RefSeq" id="WP_159229878.1">
    <property type="nucleotide sequence ID" value="NZ_CACSIP010000010.1"/>
</dbReference>
<dbReference type="AlphaFoldDB" id="A0A5S9PQ19"/>
<dbReference type="InterPro" id="IPR036388">
    <property type="entry name" value="WH-like_DNA-bd_sf"/>
</dbReference>
<dbReference type="SUPFAM" id="SSF46894">
    <property type="entry name" value="C-terminal effector domain of the bipartite response regulators"/>
    <property type="match status" value="1"/>
</dbReference>
<evidence type="ECO:0000313" key="5">
    <source>
        <dbReference type="EMBL" id="CAA0106061.1"/>
    </source>
</evidence>
<protein>
    <submittedName>
        <fullName evidence="5">Oxygen regulatory protein NreC</fullName>
    </submittedName>
</protein>
<evidence type="ECO:0000256" key="1">
    <source>
        <dbReference type="ARBA" id="ARBA00023015"/>
    </source>
</evidence>